<organism evidence="6 7">
    <name type="scientific">Musca domestica</name>
    <name type="common">House fly</name>
    <dbReference type="NCBI Taxonomy" id="7370"/>
    <lineage>
        <taxon>Eukaryota</taxon>
        <taxon>Metazoa</taxon>
        <taxon>Ecdysozoa</taxon>
        <taxon>Arthropoda</taxon>
        <taxon>Hexapoda</taxon>
        <taxon>Insecta</taxon>
        <taxon>Pterygota</taxon>
        <taxon>Neoptera</taxon>
        <taxon>Endopterygota</taxon>
        <taxon>Diptera</taxon>
        <taxon>Brachycera</taxon>
        <taxon>Muscomorpha</taxon>
        <taxon>Muscoidea</taxon>
        <taxon>Muscidae</taxon>
        <taxon>Musca</taxon>
    </lineage>
</organism>
<dbReference type="VEuPathDB" id="VectorBase:MDOMA2_011234"/>
<feature type="transmembrane region" description="Helical" evidence="5">
    <location>
        <begin position="70"/>
        <end position="92"/>
    </location>
</feature>
<comment type="similarity">
    <text evidence="5">Belongs to the BI1 family.</text>
</comment>
<evidence type="ECO:0000256" key="3">
    <source>
        <dbReference type="ARBA" id="ARBA00022989"/>
    </source>
</evidence>
<dbReference type="KEGG" id="mde:109613155"/>
<feature type="transmembrane region" description="Helical" evidence="5">
    <location>
        <begin position="151"/>
        <end position="174"/>
    </location>
</feature>
<feature type="transmembrane region" description="Helical" evidence="5">
    <location>
        <begin position="181"/>
        <end position="198"/>
    </location>
</feature>
<dbReference type="Pfam" id="PF01027">
    <property type="entry name" value="Bax1-I"/>
    <property type="match status" value="1"/>
</dbReference>
<keyword evidence="4 5" id="KW-0472">Membrane</keyword>
<dbReference type="InterPro" id="IPR006214">
    <property type="entry name" value="Bax_inhibitor_1-related"/>
</dbReference>
<dbReference type="PANTHER" id="PTHR23291:SF47">
    <property type="entry name" value="TRANSMEMBRANE BAX INHIBITOR MOTIF CONTAINING 7"/>
    <property type="match status" value="1"/>
</dbReference>
<dbReference type="OrthoDB" id="7933078at2759"/>
<reference evidence="7" key="1">
    <citation type="submission" date="2025-08" db="UniProtKB">
        <authorList>
            <consortium name="RefSeq"/>
        </authorList>
    </citation>
    <scope>IDENTIFICATION</scope>
    <source>
        <strain evidence="7">Aabys</strain>
        <tissue evidence="7">Whole body</tissue>
    </source>
</reference>
<dbReference type="GeneID" id="109613155"/>
<keyword evidence="2 5" id="KW-0812">Transmembrane</keyword>
<dbReference type="Proteomes" id="UP001652621">
    <property type="component" value="Unplaced"/>
</dbReference>
<name>A0A9J7IHK5_MUSDO</name>
<evidence type="ECO:0000256" key="4">
    <source>
        <dbReference type="ARBA" id="ARBA00023136"/>
    </source>
</evidence>
<proteinExistence type="inferred from homology"/>
<dbReference type="GO" id="GO:0016020">
    <property type="term" value="C:membrane"/>
    <property type="evidence" value="ECO:0007669"/>
    <property type="project" value="UniProtKB-SubCell"/>
</dbReference>
<evidence type="ECO:0000256" key="2">
    <source>
        <dbReference type="ARBA" id="ARBA00022692"/>
    </source>
</evidence>
<accession>A0A9J7IHK5</accession>
<keyword evidence="3 5" id="KW-1133">Transmembrane helix</keyword>
<feature type="transmembrane region" description="Helical" evidence="5">
    <location>
        <begin position="125"/>
        <end position="145"/>
    </location>
</feature>
<feature type="transmembrane region" description="Helical" evidence="5">
    <location>
        <begin position="98"/>
        <end position="118"/>
    </location>
</feature>
<evidence type="ECO:0000313" key="7">
    <source>
        <dbReference type="RefSeq" id="XP_019893260.2"/>
    </source>
</evidence>
<sequence length="243" mass="27493">MRSAGGSAIANHDIEQGNQPYTEFENDSIRRKFIQKVYLILTAQIIATMGLVWALISWDIFYEFIQEHPVALYVALVIILVLAIFMSLCNAYRRISPYNYICLILFTLAQTFLVAVICCRFDTKVILMAGGLTALISISLSLYAMQTKCDYTAIGGVLLISIIVLMVLGLLLLFFRTHVMMLIYCSLGVFLYSIFIIYNTQLMMGGKHAYEISPEDYVFAALNLYIDIVQIFLFLLHLLGSDN</sequence>
<evidence type="ECO:0000256" key="1">
    <source>
        <dbReference type="ARBA" id="ARBA00004141"/>
    </source>
</evidence>
<dbReference type="CDD" id="cd10428">
    <property type="entry name" value="LFG_like"/>
    <property type="match status" value="1"/>
</dbReference>
<gene>
    <name evidence="7" type="primary">LOC109613155</name>
</gene>
<evidence type="ECO:0000313" key="6">
    <source>
        <dbReference type="Proteomes" id="UP001652621"/>
    </source>
</evidence>
<keyword evidence="6" id="KW-1185">Reference proteome</keyword>
<protein>
    <submittedName>
        <fullName evidence="7">Protein lifeguard 1-like</fullName>
    </submittedName>
</protein>
<dbReference type="AlphaFoldDB" id="A0A9J7IHK5"/>
<comment type="subcellular location">
    <subcellularLocation>
        <location evidence="1">Membrane</location>
        <topology evidence="1">Multi-pass membrane protein</topology>
    </subcellularLocation>
</comment>
<evidence type="ECO:0000256" key="5">
    <source>
        <dbReference type="RuleBase" id="RU004379"/>
    </source>
</evidence>
<feature type="transmembrane region" description="Helical" evidence="5">
    <location>
        <begin position="37"/>
        <end position="58"/>
    </location>
</feature>
<feature type="transmembrane region" description="Helical" evidence="5">
    <location>
        <begin position="218"/>
        <end position="239"/>
    </location>
</feature>
<dbReference type="PANTHER" id="PTHR23291">
    <property type="entry name" value="BAX INHIBITOR-RELATED"/>
    <property type="match status" value="1"/>
</dbReference>
<dbReference type="RefSeq" id="XP_019893260.2">
    <property type="nucleotide sequence ID" value="XM_020037701.2"/>
</dbReference>